<feature type="region of interest" description="Disordered" evidence="2">
    <location>
        <begin position="332"/>
        <end position="354"/>
    </location>
</feature>
<dbReference type="RefSeq" id="WP_120472217.1">
    <property type="nucleotide sequence ID" value="NZ_CATAJS010000037.1"/>
</dbReference>
<feature type="domain" description="MobA/VirD2-like nuclease" evidence="3">
    <location>
        <begin position="39"/>
        <end position="148"/>
    </location>
</feature>
<keyword evidence="1" id="KW-0175">Coiled coil</keyword>
<feature type="compositionally biased region" description="Polar residues" evidence="2">
    <location>
        <begin position="343"/>
        <end position="354"/>
    </location>
</feature>
<dbReference type="OrthoDB" id="9763896at2"/>
<dbReference type="InterPro" id="IPR005094">
    <property type="entry name" value="Endonuclease_MobA/VirD2"/>
</dbReference>
<dbReference type="Proteomes" id="UP000280696">
    <property type="component" value="Unassembled WGS sequence"/>
</dbReference>
<reference evidence="4 5" key="1">
    <citation type="submission" date="2018-09" db="EMBL/GenBank/DDBJ databases">
        <title>Murine metabolic-syndrome-specific gut microbial biobank.</title>
        <authorList>
            <person name="Liu C."/>
        </authorList>
    </citation>
    <scope>NUCLEOTIDE SEQUENCE [LARGE SCALE GENOMIC DNA]</scope>
    <source>
        <strain evidence="4 5">0.1xD8-82</strain>
    </source>
</reference>
<organism evidence="4 5">
    <name type="scientific">Parablautia intestinalis</name>
    <dbReference type="NCBI Taxonomy" id="2320100"/>
    <lineage>
        <taxon>Bacteria</taxon>
        <taxon>Bacillati</taxon>
        <taxon>Bacillota</taxon>
        <taxon>Clostridia</taxon>
        <taxon>Lachnospirales</taxon>
        <taxon>Lachnospiraceae</taxon>
        <taxon>Parablautia</taxon>
    </lineage>
</organism>
<evidence type="ECO:0000256" key="2">
    <source>
        <dbReference type="SAM" id="MobiDB-lite"/>
    </source>
</evidence>
<evidence type="ECO:0000313" key="4">
    <source>
        <dbReference type="EMBL" id="RKI87521.1"/>
    </source>
</evidence>
<evidence type="ECO:0000259" key="3">
    <source>
        <dbReference type="Pfam" id="PF03432"/>
    </source>
</evidence>
<protein>
    <submittedName>
        <fullName evidence="4">Rlx protein</fullName>
    </submittedName>
</protein>
<feature type="compositionally biased region" description="Basic and acidic residues" evidence="2">
    <location>
        <begin position="332"/>
        <end position="341"/>
    </location>
</feature>
<evidence type="ECO:0000313" key="5">
    <source>
        <dbReference type="Proteomes" id="UP000280696"/>
    </source>
</evidence>
<feature type="coiled-coil region" evidence="1">
    <location>
        <begin position="406"/>
        <end position="440"/>
    </location>
</feature>
<comment type="caution">
    <text evidence="4">The sequence shown here is derived from an EMBL/GenBank/DDBJ whole genome shotgun (WGS) entry which is preliminary data.</text>
</comment>
<proteinExistence type="predicted"/>
<dbReference type="Pfam" id="PF03432">
    <property type="entry name" value="Relaxase"/>
    <property type="match status" value="1"/>
</dbReference>
<dbReference type="EMBL" id="RAYQ01000039">
    <property type="protein sequence ID" value="RKI87521.1"/>
    <property type="molecule type" value="Genomic_DNA"/>
</dbReference>
<gene>
    <name evidence="4" type="ORF">D7V94_20820</name>
</gene>
<feature type="coiled-coil region" evidence="1">
    <location>
        <begin position="467"/>
        <end position="516"/>
    </location>
</feature>
<name>A0A3A9AJE5_9FIRM</name>
<keyword evidence="5" id="KW-1185">Reference proteome</keyword>
<dbReference type="AlphaFoldDB" id="A0A3A9AJE5"/>
<evidence type="ECO:0000256" key="1">
    <source>
        <dbReference type="SAM" id="Coils"/>
    </source>
</evidence>
<sequence length="555" mass="64547">MAILKHIASKNADYGEAQRYLIFQHDEYTGKPVLDENGKMQLREEYYLDGVECDPFSFDMECRELNARFHKNQKYDEIKSHHYIISFDPKDRDECGLTGEQAQQLGLEYCKKNFPGHQTLVCTHTDGHNGSGNIHVHIVINSLRKNDVERQNFMERDCDSRAGNKHHLTNDYLVYLKQSLMDLCLRENLHQVDLLTKAERKITEKEYHARRSGQKKLEERNRQMISEGITPRTTVFQTQKEYLRTSIDEAAASAHDLKEFEQILSEKFNVKFKISRGRFSYLHPDREKPITGRNLGTHYEKDYLMGVIENNSHLENTGKDRTVQKEILPKEKIHTPEHPAHQQEIQTKTDTPTASFEKSGLRLVTDLQRCIKAQQSKAYAGKVKLSNLQAMAKTLSYVQEHGYNTVEDAEGRLAEIKKLASSSRKELKDIEGRLRQVNEQIHYTGQYLANKSVYSQFLKSKNKRQFRQEYSSELALYEAAVKFLKEKAGGGKLPTLQTLKAEKEKLLMQKKESQEKYYYYRDYQKELDTVCTNIRSALGQSQNRPARKQERDSIS</sequence>
<accession>A0A3A9AJE5</accession>